<proteinExistence type="predicted"/>
<dbReference type="EMBL" id="BFAV01000119">
    <property type="protein sequence ID" value="GBF33715.1"/>
    <property type="molecule type" value="Genomic_DNA"/>
</dbReference>
<dbReference type="AlphaFoldDB" id="A0A2L2XBW3"/>
<sequence>MSNVTLTEFFVEERPQLAVSSFEIFRKPHPLLLKSIIKITAVASSGFISNFFALTMYTFKYVEKILLVHCSKEDFLTWDFNQTLPK</sequence>
<keyword evidence="2" id="KW-1185">Reference proteome</keyword>
<protein>
    <submittedName>
        <fullName evidence="1">Uncharacterized protein</fullName>
    </submittedName>
</protein>
<accession>A0A2L2XBW3</accession>
<dbReference type="Proteomes" id="UP000239549">
    <property type="component" value="Unassembled WGS sequence"/>
</dbReference>
<name>A0A2L2XBW3_9FIRM</name>
<comment type="caution">
    <text evidence="1">The sequence shown here is derived from an EMBL/GenBank/DDBJ whole genome shotgun (WGS) entry which is preliminary data.</text>
</comment>
<gene>
    <name evidence="1" type="ORF">DCCM_2821</name>
</gene>
<reference evidence="2" key="1">
    <citation type="submission" date="2018-02" db="EMBL/GenBank/DDBJ databases">
        <title>Genome sequence of Desulfocucumis palustris strain NAW-5.</title>
        <authorList>
            <person name="Watanabe M."/>
            <person name="Kojima H."/>
            <person name="Fukui M."/>
        </authorList>
    </citation>
    <scope>NUCLEOTIDE SEQUENCE [LARGE SCALE GENOMIC DNA]</scope>
    <source>
        <strain evidence="2">NAW-5</strain>
    </source>
</reference>
<evidence type="ECO:0000313" key="1">
    <source>
        <dbReference type="EMBL" id="GBF33715.1"/>
    </source>
</evidence>
<organism evidence="1 2">
    <name type="scientific">Desulfocucumis palustris</name>
    <dbReference type="NCBI Taxonomy" id="1898651"/>
    <lineage>
        <taxon>Bacteria</taxon>
        <taxon>Bacillati</taxon>
        <taxon>Bacillota</taxon>
        <taxon>Clostridia</taxon>
        <taxon>Eubacteriales</taxon>
        <taxon>Desulfocucumaceae</taxon>
        <taxon>Desulfocucumis</taxon>
    </lineage>
</organism>
<evidence type="ECO:0000313" key="2">
    <source>
        <dbReference type="Proteomes" id="UP000239549"/>
    </source>
</evidence>